<evidence type="ECO:0000313" key="7">
    <source>
        <dbReference type="Proteomes" id="UP000178377"/>
    </source>
</evidence>
<dbReference type="Proteomes" id="UP000178377">
    <property type="component" value="Unassembled WGS sequence"/>
</dbReference>
<evidence type="ECO:0000256" key="3">
    <source>
        <dbReference type="SAM" id="SignalP"/>
    </source>
</evidence>
<evidence type="ECO:0008006" key="8">
    <source>
        <dbReference type="Google" id="ProtNLM"/>
    </source>
</evidence>
<evidence type="ECO:0000313" key="6">
    <source>
        <dbReference type="EMBL" id="OGE88744.1"/>
    </source>
</evidence>
<feature type="domain" description="Predicted membrane protein YciQ-like C-terminal" evidence="5">
    <location>
        <begin position="276"/>
        <end position="510"/>
    </location>
</feature>
<feature type="transmembrane region" description="Helical" evidence="2">
    <location>
        <begin position="243"/>
        <end position="261"/>
    </location>
</feature>
<sequence length="581" mass="63479">MSRLLKIGLCVMILIFPLAAGAQTSERILSYRSDIQVMRDASMRVTETIRVVSAREQIRHGIYRDFPIAYRDRLGNRFLVGFDLLGVARDGSAEPYHIQRAGNGLRIYIGDENILIPPGEHVYTITYETDRQLGFFQDHDELYWNVTGNGWVFDIEQATARVTLPTSVPAENITATLYTGIQGSTAQEGTWRIIDGQTVEFTASSALAAYEGLTLVVGWPKGIVTEPTAAQNFWAAVRANLDYITGLLGLLLVAAYYLYAWNRHGRDPARGAIVAQYEPPRGFSPALLRFIRRMGSDSRTFAAAVISLAVKGRLTITEDKAFLRKTTYILAKRISDTAAALAPDEQVLESKLFAGTDILKLDRANAPVIKKIRDSFTDALKEQAGKKYFSKNIGTLALGIFVSIVVVASTIAAAVSARYSVGSALPVIFWIFFPLSLLTLNIAFGWLLRAFTPEGRQLTDEIDGFKLFLSVTEKDRLAFHNPPQRTPELFEKLLPYALALGVEHQWAGQFADVFARLDSQGTRYAPVWYYGVMSAHFNADDFASTMGSSFTGVVSSASTPPGSGSGFSGGSGGGGGGGGGW</sequence>
<feature type="transmembrane region" description="Helical" evidence="2">
    <location>
        <begin position="393"/>
        <end position="415"/>
    </location>
</feature>
<evidence type="ECO:0000259" key="4">
    <source>
        <dbReference type="Pfam" id="PF09972"/>
    </source>
</evidence>
<keyword evidence="2" id="KW-1133">Transmembrane helix</keyword>
<keyword evidence="2" id="KW-0472">Membrane</keyword>
<proteinExistence type="predicted"/>
<feature type="signal peptide" evidence="3">
    <location>
        <begin position="1"/>
        <end position="22"/>
    </location>
</feature>
<comment type="caution">
    <text evidence="6">The sequence shown here is derived from an EMBL/GenBank/DDBJ whole genome shotgun (WGS) entry which is preliminary data.</text>
</comment>
<feature type="transmembrane region" description="Helical" evidence="2">
    <location>
        <begin position="427"/>
        <end position="448"/>
    </location>
</feature>
<gene>
    <name evidence="6" type="ORF">A2722_02485</name>
</gene>
<dbReference type="Pfam" id="PF09972">
    <property type="entry name" value="DUF2207"/>
    <property type="match status" value="1"/>
</dbReference>
<dbReference type="Pfam" id="PF20990">
    <property type="entry name" value="DUF2207_C"/>
    <property type="match status" value="1"/>
</dbReference>
<evidence type="ECO:0000259" key="5">
    <source>
        <dbReference type="Pfam" id="PF20990"/>
    </source>
</evidence>
<organism evidence="6 7">
    <name type="scientific">Candidatus Doudnabacteria bacterium RIFCSPHIGHO2_01_FULL_50_11</name>
    <dbReference type="NCBI Taxonomy" id="1817828"/>
    <lineage>
        <taxon>Bacteria</taxon>
        <taxon>Candidatus Doudnaibacteriota</taxon>
    </lineage>
</organism>
<dbReference type="EMBL" id="MFEO01000030">
    <property type="protein sequence ID" value="OGE88744.1"/>
    <property type="molecule type" value="Genomic_DNA"/>
</dbReference>
<protein>
    <recommendedName>
        <fullName evidence="8">DUF2207 domain-containing protein</fullName>
    </recommendedName>
</protein>
<name>A0A1F5PG60_9BACT</name>
<feature type="compositionally biased region" description="Gly residues" evidence="1">
    <location>
        <begin position="563"/>
        <end position="581"/>
    </location>
</feature>
<dbReference type="InterPro" id="IPR048389">
    <property type="entry name" value="YciQ-like_C"/>
</dbReference>
<keyword evidence="2" id="KW-0812">Transmembrane</keyword>
<feature type="region of interest" description="Disordered" evidence="1">
    <location>
        <begin position="553"/>
        <end position="581"/>
    </location>
</feature>
<keyword evidence="3" id="KW-0732">Signal</keyword>
<evidence type="ECO:0000256" key="2">
    <source>
        <dbReference type="SAM" id="Phobius"/>
    </source>
</evidence>
<reference evidence="6 7" key="1">
    <citation type="journal article" date="2016" name="Nat. Commun.">
        <title>Thousands of microbial genomes shed light on interconnected biogeochemical processes in an aquifer system.</title>
        <authorList>
            <person name="Anantharaman K."/>
            <person name="Brown C.T."/>
            <person name="Hug L.A."/>
            <person name="Sharon I."/>
            <person name="Castelle C.J."/>
            <person name="Probst A.J."/>
            <person name="Thomas B.C."/>
            <person name="Singh A."/>
            <person name="Wilkins M.J."/>
            <person name="Karaoz U."/>
            <person name="Brodie E.L."/>
            <person name="Williams K.H."/>
            <person name="Hubbard S.S."/>
            <person name="Banfield J.F."/>
        </authorList>
    </citation>
    <scope>NUCLEOTIDE SEQUENCE [LARGE SCALE GENOMIC DNA]</scope>
</reference>
<evidence type="ECO:0000256" key="1">
    <source>
        <dbReference type="SAM" id="MobiDB-lite"/>
    </source>
</evidence>
<dbReference type="STRING" id="1817828.A2722_02485"/>
<feature type="domain" description="DUF2207" evidence="4">
    <location>
        <begin position="27"/>
        <end position="219"/>
    </location>
</feature>
<feature type="chain" id="PRO_5009520381" description="DUF2207 domain-containing protein" evidence="3">
    <location>
        <begin position="23"/>
        <end position="581"/>
    </location>
</feature>
<dbReference type="InterPro" id="IPR018702">
    <property type="entry name" value="DUF2207"/>
</dbReference>
<dbReference type="AlphaFoldDB" id="A0A1F5PG60"/>
<accession>A0A1F5PG60</accession>